<sequence>MVRLLVVLIITVLATSACSRTSFFYHRIPTLINWAIDDYLTLDRQQQVEFDDALDNLLEWHQTEELPKYVDLLDRVIVRMDSSTPLRVEDMATWQAEADTYSEALQLQAVRSLAGLIPSLSATQHQELRQALDKKQAELESKYVDRSDERYRQDAIDNLEDNLSDYLGKLTNTQKADINAAAQNIIRYDSVWLARRKEWFDGFYALVTNPGSDAEAALLAFLTRSERAPAEEYVHNTEVIMQAMVDVLNARTDKQNRKLISKLTNLRDDLATLIVDEPEA</sequence>
<feature type="coiled-coil region" evidence="1">
    <location>
        <begin position="122"/>
        <end position="176"/>
    </location>
</feature>
<accession>F3KYU7</accession>
<dbReference type="PROSITE" id="PS51257">
    <property type="entry name" value="PROKAR_LIPOPROTEIN"/>
    <property type="match status" value="1"/>
</dbReference>
<dbReference type="AlphaFoldDB" id="F3KYU7"/>
<proteinExistence type="predicted"/>
<evidence type="ECO:0008006" key="4">
    <source>
        <dbReference type="Google" id="ProtNLM"/>
    </source>
</evidence>
<name>F3KYU7_9GAMM</name>
<dbReference type="EMBL" id="AEIG01000006">
    <property type="protein sequence ID" value="EGG30770.1"/>
    <property type="molecule type" value="Genomic_DNA"/>
</dbReference>
<evidence type="ECO:0000256" key="1">
    <source>
        <dbReference type="SAM" id="Coils"/>
    </source>
</evidence>
<protein>
    <recommendedName>
        <fullName evidence="4">Lipoprotein</fullName>
    </recommendedName>
</protein>
<organism evidence="2 3">
    <name type="scientific">Aequoribacter fuscus</name>
    <dbReference type="NCBI Taxonomy" id="2518989"/>
    <lineage>
        <taxon>Bacteria</taxon>
        <taxon>Pseudomonadati</taxon>
        <taxon>Pseudomonadota</taxon>
        <taxon>Gammaproteobacteria</taxon>
        <taxon>Cellvibrionales</taxon>
        <taxon>Halieaceae</taxon>
        <taxon>Aequoribacter</taxon>
    </lineage>
</organism>
<dbReference type="InterPro" id="IPR016875">
    <property type="entry name" value="UCP028200"/>
</dbReference>
<dbReference type="Proteomes" id="UP000005615">
    <property type="component" value="Unassembled WGS sequence"/>
</dbReference>
<dbReference type="eggNOG" id="ENOG5032RT1">
    <property type="taxonomic scope" value="Bacteria"/>
</dbReference>
<evidence type="ECO:0000313" key="3">
    <source>
        <dbReference type="Proteomes" id="UP000005615"/>
    </source>
</evidence>
<dbReference type="Pfam" id="PF19795">
    <property type="entry name" value="DUF6279"/>
    <property type="match status" value="1"/>
</dbReference>
<keyword evidence="1" id="KW-0175">Coiled coil</keyword>
<evidence type="ECO:0000313" key="2">
    <source>
        <dbReference type="EMBL" id="EGG30770.1"/>
    </source>
</evidence>
<comment type="caution">
    <text evidence="2">The sequence shown here is derived from an EMBL/GenBank/DDBJ whole genome shotgun (WGS) entry which is preliminary data.</text>
</comment>
<dbReference type="PIRSF" id="PIRSF028200">
    <property type="entry name" value="UCP028200"/>
    <property type="match status" value="1"/>
</dbReference>
<dbReference type="STRING" id="2518989.IMCC3088_2351"/>
<gene>
    <name evidence="2" type="ORF">IMCC3088_2351</name>
</gene>
<reference evidence="2 3" key="1">
    <citation type="journal article" date="2011" name="J. Bacteriol.">
        <title>Genome sequence of strain IMCC3088, a proteorhodopsin-containing marine bacterium belonging to the OM60/NOR5 clade.</title>
        <authorList>
            <person name="Jang Y."/>
            <person name="Oh H.M."/>
            <person name="Kang I."/>
            <person name="Lee K."/>
            <person name="Yang S.J."/>
            <person name="Cho J.C."/>
        </authorList>
    </citation>
    <scope>NUCLEOTIDE SEQUENCE [LARGE SCALE GENOMIC DNA]</scope>
    <source>
        <strain evidence="2 3">IMCC3088</strain>
    </source>
</reference>
<keyword evidence="3" id="KW-1185">Reference proteome</keyword>